<keyword evidence="1" id="KW-0472">Membrane</keyword>
<evidence type="ECO:0000313" key="3">
    <source>
        <dbReference type="Proteomes" id="UP001144256"/>
    </source>
</evidence>
<dbReference type="InterPro" id="IPR043765">
    <property type="entry name" value="DUF5711"/>
</dbReference>
<feature type="transmembrane region" description="Helical" evidence="1">
    <location>
        <begin position="6"/>
        <end position="25"/>
    </location>
</feature>
<keyword evidence="1" id="KW-1133">Transmembrane helix</keyword>
<protein>
    <submittedName>
        <fullName evidence="2">Uncharacterized protein</fullName>
    </submittedName>
</protein>
<dbReference type="AlphaFoldDB" id="A0A9W5YE35"/>
<comment type="caution">
    <text evidence="2">The sequence shown here is derived from an EMBL/GenBank/DDBJ whole genome shotgun (WGS) entry which is preliminary data.</text>
</comment>
<evidence type="ECO:0000313" key="2">
    <source>
        <dbReference type="EMBL" id="GKX31827.1"/>
    </source>
</evidence>
<sequence length="379" mass="43157">MKEQRIKIFFIMLVVICSITVYVLVIRPKGFGFISGKVDLEVVNNIEYNPIDKIHINELGKNIVRTSKDGVTMMDMKGTTIWDKTFNMMNPKVVKVKDYLAVGDISATNIYLFDKNGFVRSYNVNYPILMFDINENGIVAIIGQSNKGHIIELYDSDGTKIIQRETFLENDGHPLGFDISPDGTKMVTSYLFVKGSSVISNLTFFNFSDTGQEYDERVTGGFSIEGAVVPEVEFLDNEKVSAVGDNQILFYNVDVIPEEIKRIELSNEINKVKYTEDKLLVLFGRVVKNEGYYKENSLVTFSNEGKQLNVTEFDCEITSLIGNADKYYVESELFIREYYNGKINWESTLKGDMKDIIPIGNNTFLIILQNEYKVVKITK</sequence>
<reference evidence="2" key="1">
    <citation type="submission" date="2022-06" db="EMBL/GenBank/DDBJ databases">
        <title>Vallitalea longa sp. nov., an anaerobic bacterium isolated from marine sediment.</title>
        <authorList>
            <person name="Hirano S."/>
            <person name="Terahara T."/>
            <person name="Mori K."/>
            <person name="Hamada M."/>
            <person name="Matsumoto R."/>
            <person name="Kobayashi T."/>
        </authorList>
    </citation>
    <scope>NUCLEOTIDE SEQUENCE</scope>
    <source>
        <strain evidence="2">SH18-1</strain>
    </source>
</reference>
<keyword evidence="3" id="KW-1185">Reference proteome</keyword>
<dbReference type="EMBL" id="BRLB01000022">
    <property type="protein sequence ID" value="GKX31827.1"/>
    <property type="molecule type" value="Genomic_DNA"/>
</dbReference>
<gene>
    <name evidence="2" type="ORF">SH1V18_43070</name>
</gene>
<dbReference type="InterPro" id="IPR036322">
    <property type="entry name" value="WD40_repeat_dom_sf"/>
</dbReference>
<accession>A0A9W5YE35</accession>
<evidence type="ECO:0000256" key="1">
    <source>
        <dbReference type="SAM" id="Phobius"/>
    </source>
</evidence>
<name>A0A9W5YE35_9FIRM</name>
<keyword evidence="1" id="KW-0812">Transmembrane</keyword>
<dbReference type="Pfam" id="PF18975">
    <property type="entry name" value="DUF5711"/>
    <property type="match status" value="1"/>
</dbReference>
<dbReference type="RefSeq" id="WP_281819141.1">
    <property type="nucleotide sequence ID" value="NZ_BRLB01000022.1"/>
</dbReference>
<proteinExistence type="predicted"/>
<dbReference type="Proteomes" id="UP001144256">
    <property type="component" value="Unassembled WGS sequence"/>
</dbReference>
<organism evidence="2 3">
    <name type="scientific">Vallitalea longa</name>
    <dbReference type="NCBI Taxonomy" id="2936439"/>
    <lineage>
        <taxon>Bacteria</taxon>
        <taxon>Bacillati</taxon>
        <taxon>Bacillota</taxon>
        <taxon>Clostridia</taxon>
        <taxon>Lachnospirales</taxon>
        <taxon>Vallitaleaceae</taxon>
        <taxon>Vallitalea</taxon>
    </lineage>
</organism>
<dbReference type="SUPFAM" id="SSF50978">
    <property type="entry name" value="WD40 repeat-like"/>
    <property type="match status" value="1"/>
</dbReference>